<organism evidence="2">
    <name type="scientific">mine drainage metagenome</name>
    <dbReference type="NCBI Taxonomy" id="410659"/>
    <lineage>
        <taxon>unclassified sequences</taxon>
        <taxon>metagenomes</taxon>
        <taxon>ecological metagenomes</taxon>
    </lineage>
</organism>
<protein>
    <submittedName>
        <fullName evidence="2">Putative phospholipid-binding lipoprotein MlaA</fullName>
    </submittedName>
</protein>
<gene>
    <name evidence="2" type="primary">mlaA_7</name>
    <name evidence="2" type="ORF">GALL_240060</name>
</gene>
<dbReference type="Pfam" id="PF04333">
    <property type="entry name" value="MlaA"/>
    <property type="match status" value="1"/>
</dbReference>
<dbReference type="PRINTS" id="PR01805">
    <property type="entry name" value="VACJLIPOPROT"/>
</dbReference>
<dbReference type="GO" id="GO:0016020">
    <property type="term" value="C:membrane"/>
    <property type="evidence" value="ECO:0007669"/>
    <property type="project" value="InterPro"/>
</dbReference>
<keyword evidence="2" id="KW-0449">Lipoprotein</keyword>
<sequence>MQVVPHPVQAGVRNFFGNLGDVGSTANDFLQLDLHDGMNGFMRVGVNTTLGLGGVLDPATEMRLDKRPNDFGLTLARWGVGNGPYLVLPRLGPSTLRDAVGLVVEGAYVSPLSQVHAIATRNALEALGVVNERARMLHTTNLLQQIALDPYLFMRDAYLQMRHAEVQDVRQEGILQSGASASPSS</sequence>
<evidence type="ECO:0000313" key="2">
    <source>
        <dbReference type="EMBL" id="OIQ94000.1"/>
    </source>
</evidence>
<dbReference type="EMBL" id="MLJW01000195">
    <property type="protein sequence ID" value="OIQ94000.1"/>
    <property type="molecule type" value="Genomic_DNA"/>
</dbReference>
<accession>A0A1J5RD28</accession>
<name>A0A1J5RD28_9ZZZZ</name>
<comment type="caution">
    <text evidence="2">The sequence shown here is derived from an EMBL/GenBank/DDBJ whole genome shotgun (WGS) entry which is preliminary data.</text>
</comment>
<reference evidence="2" key="1">
    <citation type="submission" date="2016-10" db="EMBL/GenBank/DDBJ databases">
        <title>Sequence of Gallionella enrichment culture.</title>
        <authorList>
            <person name="Poehlein A."/>
            <person name="Muehling M."/>
            <person name="Daniel R."/>
        </authorList>
    </citation>
    <scope>NUCLEOTIDE SEQUENCE</scope>
</reference>
<evidence type="ECO:0000256" key="1">
    <source>
        <dbReference type="ARBA" id="ARBA00022729"/>
    </source>
</evidence>
<dbReference type="PANTHER" id="PTHR30035:SF3">
    <property type="entry name" value="INTERMEMBRANE PHOSPHOLIPID TRANSPORT SYSTEM LIPOPROTEIN MLAA"/>
    <property type="match status" value="1"/>
</dbReference>
<keyword evidence="1" id="KW-0732">Signal</keyword>
<dbReference type="GO" id="GO:0120010">
    <property type="term" value="P:intermembrane phospholipid transfer"/>
    <property type="evidence" value="ECO:0007669"/>
    <property type="project" value="TreeGrafter"/>
</dbReference>
<dbReference type="PANTHER" id="PTHR30035">
    <property type="entry name" value="LIPOPROTEIN VACJ-RELATED"/>
    <property type="match status" value="1"/>
</dbReference>
<dbReference type="InterPro" id="IPR007428">
    <property type="entry name" value="MlaA"/>
</dbReference>
<dbReference type="AlphaFoldDB" id="A0A1J5RD28"/>
<proteinExistence type="predicted"/>